<feature type="binding site" evidence="11">
    <location>
        <position position="159"/>
    </location>
    <ligand>
        <name>S-adenosyl-L-methionine</name>
        <dbReference type="ChEBI" id="CHEBI:59789"/>
    </ligand>
</feature>
<evidence type="ECO:0000256" key="12">
    <source>
        <dbReference type="PIRSR" id="PIRSR028762-2"/>
    </source>
</evidence>
<feature type="site" description="mRNA cap binding" evidence="12">
    <location>
        <position position="113"/>
    </location>
</feature>
<evidence type="ECO:0000259" key="13">
    <source>
        <dbReference type="PROSITE" id="PS51562"/>
    </source>
</evidence>
<dbReference type="GO" id="GO:0003723">
    <property type="term" value="F:RNA binding"/>
    <property type="evidence" value="ECO:0007669"/>
    <property type="project" value="UniProtKB-KW"/>
</dbReference>
<protein>
    <recommendedName>
        <fullName evidence="10">mRNA cap guanine-N(7) methyltransferase</fullName>
        <ecNumber evidence="10">2.1.1.56</ecNumber>
    </recommendedName>
    <alternativeName>
        <fullName evidence="10">mRNA (guanine-N(7))-methyltransferase</fullName>
    </alternativeName>
    <alternativeName>
        <fullName evidence="10">mRNA cap methyltransferase</fullName>
    </alternativeName>
</protein>
<evidence type="ECO:0000313" key="14">
    <source>
        <dbReference type="EMBL" id="KAL0484373.1"/>
    </source>
</evidence>
<dbReference type="InterPro" id="IPR016899">
    <property type="entry name" value="mRNA_G-N7_MeTrfase_euk"/>
</dbReference>
<dbReference type="EMBL" id="JAOPGA020001037">
    <property type="protein sequence ID" value="KAL0484373.1"/>
    <property type="molecule type" value="Genomic_DNA"/>
</dbReference>
<feature type="binding site" evidence="12">
    <location>
        <begin position="82"/>
        <end position="83"/>
    </location>
    <ligand>
        <name>mRNA</name>
        <dbReference type="ChEBI" id="CHEBI:33699"/>
    </ligand>
</feature>
<dbReference type="InterPro" id="IPR004971">
    <property type="entry name" value="mRNA_G-N7_MeTrfase_dom"/>
</dbReference>
<evidence type="ECO:0000256" key="9">
    <source>
        <dbReference type="ARBA" id="ARBA00044712"/>
    </source>
</evidence>
<comment type="subcellular location">
    <subcellularLocation>
        <location evidence="1 10">Nucleus</location>
    </subcellularLocation>
</comment>
<dbReference type="GO" id="GO:0005634">
    <property type="term" value="C:nucleus"/>
    <property type="evidence" value="ECO:0007669"/>
    <property type="project" value="UniProtKB-SubCell"/>
</dbReference>
<evidence type="ECO:0000256" key="5">
    <source>
        <dbReference type="ARBA" id="ARBA00022691"/>
    </source>
</evidence>
<evidence type="ECO:0000256" key="4">
    <source>
        <dbReference type="ARBA" id="ARBA00022679"/>
    </source>
</evidence>
<feature type="site" description="mRNA cap binding" evidence="12">
    <location>
        <position position="107"/>
    </location>
</feature>
<dbReference type="PIRSF" id="PIRSF028762">
    <property type="entry name" value="ABD1"/>
    <property type="match status" value="1"/>
</dbReference>
<evidence type="ECO:0000256" key="7">
    <source>
        <dbReference type="ARBA" id="ARBA00023042"/>
    </source>
</evidence>
<organism evidence="14 15">
    <name type="scientific">Acrasis kona</name>
    <dbReference type="NCBI Taxonomy" id="1008807"/>
    <lineage>
        <taxon>Eukaryota</taxon>
        <taxon>Discoba</taxon>
        <taxon>Heterolobosea</taxon>
        <taxon>Tetramitia</taxon>
        <taxon>Eutetramitia</taxon>
        <taxon>Acrasidae</taxon>
        <taxon>Acrasis</taxon>
    </lineage>
</organism>
<dbReference type="EC" id="2.1.1.56" evidence="10"/>
<name>A0AAW2Z609_9EUKA</name>
<dbReference type="PANTHER" id="PTHR12189">
    <property type="entry name" value="MRNA GUANINE-7- METHYLTRANSFERASE"/>
    <property type="match status" value="1"/>
</dbReference>
<gene>
    <name evidence="14" type="ORF">AKO1_005047</name>
</gene>
<reference evidence="14 15" key="1">
    <citation type="submission" date="2024-03" db="EMBL/GenBank/DDBJ databases">
        <title>The Acrasis kona genome and developmental transcriptomes reveal deep origins of eukaryotic multicellular pathways.</title>
        <authorList>
            <person name="Sheikh S."/>
            <person name="Fu C.-J."/>
            <person name="Brown M.W."/>
            <person name="Baldauf S.L."/>
        </authorList>
    </citation>
    <scope>NUCLEOTIDE SEQUENCE [LARGE SCALE GENOMIC DNA]</scope>
    <source>
        <strain evidence="14 15">ATCC MYA-3509</strain>
    </source>
</reference>
<feature type="site" description="mRNA cap binding" evidence="12">
    <location>
        <position position="332"/>
    </location>
</feature>
<evidence type="ECO:0000256" key="11">
    <source>
        <dbReference type="PIRSR" id="PIRSR028762-1"/>
    </source>
</evidence>
<feature type="binding site" evidence="11">
    <location>
        <position position="186"/>
    </location>
    <ligand>
        <name>S-adenosyl-L-methionine</name>
        <dbReference type="ChEBI" id="CHEBI:59789"/>
    </ligand>
</feature>
<evidence type="ECO:0000256" key="10">
    <source>
        <dbReference type="PIRNR" id="PIRNR028762"/>
    </source>
</evidence>
<dbReference type="Proteomes" id="UP001431209">
    <property type="component" value="Unassembled WGS sequence"/>
</dbReference>
<feature type="site" description="mRNA cap binding" evidence="12">
    <location>
        <position position="138"/>
    </location>
</feature>
<dbReference type="Pfam" id="PF03291">
    <property type="entry name" value="mRNA_G-N7_MeTrfase"/>
    <property type="match status" value="1"/>
</dbReference>
<dbReference type="GO" id="GO:0004482">
    <property type="term" value="F:mRNA 5'-cap (guanine-N7-)-methyltransferase activity"/>
    <property type="evidence" value="ECO:0007669"/>
    <property type="project" value="UniProtKB-EC"/>
</dbReference>
<sequence>MKRKEQEQRFVSASTTPDAKEIAAKFQRLKEEKNNRVQKYPAKRQKPADDIASTVAGHYNNRDDVGVQMRKESPIFNLKQFNNWIKSVLIKRYVKQGGTVLDLCCGKGGDLQKFQQNKVKTYYGADIADKSVKDAVQRYNQTAGSNKQFTFAANFISGDCTKKPLSSVIPANVTFDSVSCQFALHYSFETEQQARQLMLNATEKLKSGGYFVCTVPDAYVLVKKLRSVESLTIQNKIVKACFKTKKFTEVFGNQYSFELLDAIDDCPEYLVPCKDFVALAKEYGLSVVEEKNFHEFFETWSEHDDFKFLTDRVYKLREGNMTADEWEAIYLYRAFVFRKDGQADQQDAYNPSQNFFKLVDPLKDIKYL</sequence>
<feature type="site" description="mRNA cap binding" evidence="12">
    <location>
        <position position="185"/>
    </location>
</feature>
<dbReference type="CDD" id="cd02440">
    <property type="entry name" value="AdoMet_MTases"/>
    <property type="match status" value="1"/>
</dbReference>
<comment type="catalytic activity">
    <reaction evidence="9">
        <text>a 5'-end (5'-triphosphoguanosine)-ribonucleoside in mRNA + S-adenosyl-L-methionine = a 5'-end (N(7)-methyl 5'-triphosphoguanosine)-ribonucleoside in mRNA + S-adenosyl-L-homocysteine</text>
        <dbReference type="Rhea" id="RHEA:67008"/>
        <dbReference type="Rhea" id="RHEA-COMP:17166"/>
        <dbReference type="Rhea" id="RHEA-COMP:17167"/>
        <dbReference type="ChEBI" id="CHEBI:57856"/>
        <dbReference type="ChEBI" id="CHEBI:59789"/>
        <dbReference type="ChEBI" id="CHEBI:156461"/>
        <dbReference type="ChEBI" id="CHEBI:167617"/>
        <dbReference type="EC" id="2.1.1.56"/>
    </reaction>
</comment>
<evidence type="ECO:0000256" key="3">
    <source>
        <dbReference type="ARBA" id="ARBA00022664"/>
    </source>
</evidence>
<dbReference type="Gene3D" id="3.40.50.150">
    <property type="entry name" value="Vaccinia Virus protein VP39"/>
    <property type="match status" value="1"/>
</dbReference>
<feature type="site" description="mRNA cap binding" evidence="12">
    <location>
        <position position="268"/>
    </location>
</feature>
<keyword evidence="7 10" id="KW-0506">mRNA capping</keyword>
<feature type="binding site" evidence="11">
    <location>
        <position position="126"/>
    </location>
    <ligand>
        <name>S-adenosyl-L-methionine</name>
        <dbReference type="ChEBI" id="CHEBI:59789"/>
    </ligand>
</feature>
<comment type="similarity">
    <text evidence="10">Belongs to the class I-like SAM-binding methyltransferase superfamily. mRNA cap 0 methyltransferase family.</text>
</comment>
<dbReference type="AlphaFoldDB" id="A0AAW2Z609"/>
<evidence type="ECO:0000313" key="15">
    <source>
        <dbReference type="Proteomes" id="UP001431209"/>
    </source>
</evidence>
<dbReference type="PROSITE" id="PS51562">
    <property type="entry name" value="RNA_CAP0_MT"/>
    <property type="match status" value="1"/>
</dbReference>
<keyword evidence="6 10" id="KW-0694">RNA-binding</keyword>
<feature type="binding site" evidence="11">
    <location>
        <position position="86"/>
    </location>
    <ligand>
        <name>S-adenosyl-L-methionine</name>
        <dbReference type="ChEBI" id="CHEBI:59789"/>
    </ligand>
</feature>
<evidence type="ECO:0000256" key="6">
    <source>
        <dbReference type="ARBA" id="ARBA00022884"/>
    </source>
</evidence>
<evidence type="ECO:0000256" key="1">
    <source>
        <dbReference type="ARBA" id="ARBA00004123"/>
    </source>
</evidence>
<feature type="domain" description="MRNA cap 0 methyltransferase" evidence="13">
    <location>
        <begin position="73"/>
        <end position="340"/>
    </location>
</feature>
<feature type="binding site" evidence="11">
    <location>
        <position position="104"/>
    </location>
    <ligand>
        <name>S-adenosyl-L-methionine</name>
        <dbReference type="ChEBI" id="CHEBI:59789"/>
    </ligand>
</feature>
<keyword evidence="15" id="KW-1185">Reference proteome</keyword>
<comment type="caution">
    <text evidence="14">The sequence shown here is derived from an EMBL/GenBank/DDBJ whole genome shotgun (WGS) entry which is preliminary data.</text>
</comment>
<dbReference type="SUPFAM" id="SSF53335">
    <property type="entry name" value="S-adenosyl-L-methionine-dependent methyltransferases"/>
    <property type="match status" value="1"/>
</dbReference>
<feature type="binding site" evidence="11">
    <location>
        <position position="181"/>
    </location>
    <ligand>
        <name>S-adenosyl-L-methionine</name>
        <dbReference type="ChEBI" id="CHEBI:59789"/>
    </ligand>
</feature>
<keyword evidence="4 10" id="KW-0808">Transferase</keyword>
<dbReference type="PANTHER" id="PTHR12189:SF2">
    <property type="entry name" value="MRNA CAP GUANINE-N7 METHYLTRANSFERASE"/>
    <property type="match status" value="1"/>
</dbReference>
<evidence type="ECO:0000256" key="8">
    <source>
        <dbReference type="ARBA" id="ARBA00023242"/>
    </source>
</evidence>
<proteinExistence type="inferred from homology"/>
<keyword evidence="8 10" id="KW-0539">Nucleus</keyword>
<evidence type="ECO:0000256" key="2">
    <source>
        <dbReference type="ARBA" id="ARBA00022603"/>
    </source>
</evidence>
<accession>A0AAW2Z609</accession>
<dbReference type="InterPro" id="IPR039753">
    <property type="entry name" value="RG7MT1"/>
</dbReference>
<dbReference type="InterPro" id="IPR029063">
    <property type="entry name" value="SAM-dependent_MTases_sf"/>
</dbReference>
<keyword evidence="5 10" id="KW-0949">S-adenosyl-L-methionine</keyword>
<keyword evidence="2 10" id="KW-0489">Methyltransferase</keyword>
<keyword evidence="3 10" id="KW-0507">mRNA processing</keyword>